<sequence length="125" mass="14099">MRSATALAPVDHEGAPMIDARGLHGWLRVGAAFNVWINRRIVEYGFESGVDFQSKLIEKEGRGRRQRAYHLTIDMAKELAMVERTDIGRMTRRYFIKMEQAAVQMAADHVVNGTPEAIPRNSSIS</sequence>
<feature type="domain" description="AntA/AntB antirepressor" evidence="1">
    <location>
        <begin position="18"/>
        <end position="85"/>
    </location>
</feature>
<dbReference type="EMBL" id="BASZ01000005">
    <property type="protein sequence ID" value="GAD49165.1"/>
    <property type="molecule type" value="Genomic_DNA"/>
</dbReference>
<evidence type="ECO:0000313" key="3">
    <source>
        <dbReference type="Proteomes" id="UP000016568"/>
    </source>
</evidence>
<dbReference type="KEGG" id="ntd:EGO55_11640"/>
<proteinExistence type="predicted"/>
<reference evidence="2 3" key="1">
    <citation type="submission" date="2013-09" db="EMBL/GenBank/DDBJ databases">
        <title>Whole genome shotgun sequence of Novosphingobium tardaugens NBRC 16725.</title>
        <authorList>
            <person name="Isaki S."/>
            <person name="Hosoyama A."/>
            <person name="Tsuchikane K."/>
            <person name="Katsumata H."/>
            <person name="Ando Y."/>
            <person name="Yamazaki S."/>
            <person name="Fujita N."/>
        </authorList>
    </citation>
    <scope>NUCLEOTIDE SEQUENCE [LARGE SCALE GENOMIC DNA]</scope>
    <source>
        <strain evidence="2 3">NBRC 16725</strain>
    </source>
</reference>
<dbReference type="eggNOG" id="COG3561">
    <property type="taxonomic scope" value="Bacteria"/>
</dbReference>
<name>U2YKR1_9SPHN</name>
<dbReference type="OrthoDB" id="8410826at2"/>
<evidence type="ECO:0000259" key="1">
    <source>
        <dbReference type="Pfam" id="PF08346"/>
    </source>
</evidence>
<dbReference type="PANTHER" id="PTHR36180:SF1">
    <property type="entry name" value="ANTA_ANTB ANTIREPRESSOR DOMAIN-CONTAINING PROTEIN"/>
    <property type="match status" value="1"/>
</dbReference>
<dbReference type="PANTHER" id="PTHR36180">
    <property type="entry name" value="DNA-BINDING PROTEIN-RELATED-RELATED"/>
    <property type="match status" value="1"/>
</dbReference>
<comment type="caution">
    <text evidence="2">The sequence shown here is derived from an EMBL/GenBank/DDBJ whole genome shotgun (WGS) entry which is preliminary data.</text>
</comment>
<protein>
    <recommendedName>
        <fullName evidence="1">AntA/AntB antirepressor domain-containing protein</fullName>
    </recommendedName>
</protein>
<dbReference type="Pfam" id="PF08346">
    <property type="entry name" value="AntA"/>
    <property type="match status" value="1"/>
</dbReference>
<dbReference type="AlphaFoldDB" id="U2YKR1"/>
<organism evidence="2 3">
    <name type="scientific">Caenibius tardaugens NBRC 16725</name>
    <dbReference type="NCBI Taxonomy" id="1219035"/>
    <lineage>
        <taxon>Bacteria</taxon>
        <taxon>Pseudomonadati</taxon>
        <taxon>Pseudomonadota</taxon>
        <taxon>Alphaproteobacteria</taxon>
        <taxon>Sphingomonadales</taxon>
        <taxon>Erythrobacteraceae</taxon>
        <taxon>Caenibius</taxon>
    </lineage>
</organism>
<gene>
    <name evidence="2" type="ORF">NT2_05_00860</name>
</gene>
<dbReference type="Proteomes" id="UP000016568">
    <property type="component" value="Unassembled WGS sequence"/>
</dbReference>
<accession>U2YKR1</accession>
<keyword evidence="3" id="KW-1185">Reference proteome</keyword>
<evidence type="ECO:0000313" key="2">
    <source>
        <dbReference type="EMBL" id="GAD49165.1"/>
    </source>
</evidence>
<dbReference type="InterPro" id="IPR013557">
    <property type="entry name" value="AntA/B_antirep"/>
</dbReference>
<dbReference type="RefSeq" id="WP_021690071.1">
    <property type="nucleotide sequence ID" value="NZ_BASZ01000005.1"/>
</dbReference>